<feature type="transmembrane region" description="Helical" evidence="1">
    <location>
        <begin position="51"/>
        <end position="74"/>
    </location>
</feature>
<dbReference type="InterPro" id="IPR029063">
    <property type="entry name" value="SAM-dependent_MTases_sf"/>
</dbReference>
<evidence type="ECO:0000256" key="1">
    <source>
        <dbReference type="SAM" id="Phobius"/>
    </source>
</evidence>
<feature type="transmembrane region" description="Helical" evidence="1">
    <location>
        <begin position="324"/>
        <end position="343"/>
    </location>
</feature>
<dbReference type="EMBL" id="DMAN01000181">
    <property type="protein sequence ID" value="HAE27136.1"/>
    <property type="molecule type" value="Genomic_DNA"/>
</dbReference>
<feature type="transmembrane region" description="Helical" evidence="1">
    <location>
        <begin position="264"/>
        <end position="284"/>
    </location>
</feature>
<feature type="transmembrane region" description="Helical" evidence="1">
    <location>
        <begin position="355"/>
        <end position="378"/>
    </location>
</feature>
<feature type="transmembrane region" description="Helical" evidence="1">
    <location>
        <begin position="384"/>
        <end position="401"/>
    </location>
</feature>
<accession>A0A3B9GY49</accession>
<organism evidence="2 3">
    <name type="scientific">Hyphomonas adhaerens</name>
    <dbReference type="NCBI Taxonomy" id="81029"/>
    <lineage>
        <taxon>Bacteria</taxon>
        <taxon>Pseudomonadati</taxon>
        <taxon>Pseudomonadota</taxon>
        <taxon>Alphaproteobacteria</taxon>
        <taxon>Hyphomonadales</taxon>
        <taxon>Hyphomonadaceae</taxon>
        <taxon>Hyphomonas</taxon>
    </lineage>
</organism>
<name>A0A3B9GY49_9PROT</name>
<keyword evidence="1" id="KW-0472">Membrane</keyword>
<evidence type="ECO:0000313" key="2">
    <source>
        <dbReference type="EMBL" id="HAE27136.1"/>
    </source>
</evidence>
<feature type="transmembrane region" description="Helical" evidence="1">
    <location>
        <begin position="296"/>
        <end position="318"/>
    </location>
</feature>
<feature type="transmembrane region" description="Helical" evidence="1">
    <location>
        <begin position="238"/>
        <end position="258"/>
    </location>
</feature>
<feature type="non-terminal residue" evidence="2">
    <location>
        <position position="617"/>
    </location>
</feature>
<keyword evidence="1" id="KW-1133">Transmembrane helix</keyword>
<dbReference type="Proteomes" id="UP000259610">
    <property type="component" value="Unassembled WGS sequence"/>
</dbReference>
<feature type="transmembrane region" description="Helical" evidence="1">
    <location>
        <begin position="156"/>
        <end position="177"/>
    </location>
</feature>
<feature type="transmembrane region" description="Helical" evidence="1">
    <location>
        <begin position="189"/>
        <end position="209"/>
    </location>
</feature>
<keyword evidence="1" id="KW-0812">Transmembrane</keyword>
<evidence type="ECO:0000313" key="3">
    <source>
        <dbReference type="Proteomes" id="UP000259610"/>
    </source>
</evidence>
<feature type="transmembrane region" description="Helical" evidence="1">
    <location>
        <begin position="118"/>
        <end position="144"/>
    </location>
</feature>
<feature type="transmembrane region" description="Helical" evidence="1">
    <location>
        <begin position="410"/>
        <end position="428"/>
    </location>
</feature>
<dbReference type="Gene3D" id="3.40.50.150">
    <property type="entry name" value="Vaccinia Virus protein VP39"/>
    <property type="match status" value="1"/>
</dbReference>
<feature type="transmembrane region" description="Helical" evidence="1">
    <location>
        <begin position="20"/>
        <end position="39"/>
    </location>
</feature>
<comment type="caution">
    <text evidence="2">The sequence shown here is derived from an EMBL/GenBank/DDBJ whole genome shotgun (WGS) entry which is preliminary data.</text>
</comment>
<feature type="transmembrane region" description="Helical" evidence="1">
    <location>
        <begin position="86"/>
        <end position="106"/>
    </location>
</feature>
<evidence type="ECO:0008006" key="4">
    <source>
        <dbReference type="Google" id="ProtNLM"/>
    </source>
</evidence>
<feature type="transmembrane region" description="Helical" evidence="1">
    <location>
        <begin position="434"/>
        <end position="451"/>
    </location>
</feature>
<sequence length="617" mass="65281">MQTVQTAGATLARRAGAAPFIATIFLSAGLVFLVQPMFAKMATPLLGGAPAVWNVSLVCFQAALLAGYAYAHLLARAQNVKLQIGVHALFLLLASFCLPLSISGFLGTPDTTRPTLWLIGTFAISIAPPFAVISATAPLVQSWYARSGRPDAADPYHLYAASNAGSLIGLAAYPLLMEPFTRLGAQTEIWSLGYLVLAVLLIGCGLMTADTGAQVASPQPEAATSHPAASQSVWKERITWLTLSAVPSALLVGVTSHISTDVASAPFLWAPPLMVYIGTFIIVFSTRPAIAHKTALTYMPFAVAMAAMMIIGTGIAEFDLLTSLVTHILALFFVALALHGELANRRPDARRLTEFYLLMSLGGVLGSAFSSLLAPVIFDGVYEYPLLLCVALLLIPSSDTWRRAWQRDRVPLAGIAAIAILTIAVSATDIVLPQVVIFAGAAICLLAAIFLRARRLVPAAATAAAFILAGASHANHVVAGERGFFGMVRAIDINGENLRIMAHGTTNHGSQRLHETGGHPTPLTYYHAEAPIGQVFTALAPELDTVGVVGLGVGSVACYRQPGQTYSFFEIDPVVVHMAKDPSLFTFLSDCAPDERIVLGDARITLGDEPAGEFDLL</sequence>
<proteinExistence type="predicted"/>
<dbReference type="AlphaFoldDB" id="A0A3B9GY49"/>
<gene>
    <name evidence="2" type="ORF">DCG58_08245</name>
</gene>
<reference evidence="2 3" key="1">
    <citation type="journal article" date="2018" name="Nat. Biotechnol.">
        <title>A standardized bacterial taxonomy based on genome phylogeny substantially revises the tree of life.</title>
        <authorList>
            <person name="Parks D.H."/>
            <person name="Chuvochina M."/>
            <person name="Waite D.W."/>
            <person name="Rinke C."/>
            <person name="Skarshewski A."/>
            <person name="Chaumeil P.A."/>
            <person name="Hugenholtz P."/>
        </authorList>
    </citation>
    <scope>NUCLEOTIDE SEQUENCE [LARGE SCALE GENOMIC DNA]</scope>
    <source>
        <strain evidence="2">UBA8733</strain>
    </source>
</reference>
<protein>
    <recommendedName>
        <fullName evidence="4">Spermidine synthase</fullName>
    </recommendedName>
</protein>